<dbReference type="Proteomes" id="UP001062846">
    <property type="component" value="Chromosome 6"/>
</dbReference>
<accession>A0ACC0N9R0</accession>
<comment type="caution">
    <text evidence="1">The sequence shown here is derived from an EMBL/GenBank/DDBJ whole genome shotgun (WGS) entry which is preliminary data.</text>
</comment>
<evidence type="ECO:0000313" key="1">
    <source>
        <dbReference type="EMBL" id="KAI8549467.1"/>
    </source>
</evidence>
<dbReference type="EMBL" id="CM046393">
    <property type="protein sequence ID" value="KAI8549467.1"/>
    <property type="molecule type" value="Genomic_DNA"/>
</dbReference>
<protein>
    <submittedName>
        <fullName evidence="1">Uncharacterized protein</fullName>
    </submittedName>
</protein>
<name>A0ACC0N9R0_RHOML</name>
<evidence type="ECO:0000313" key="2">
    <source>
        <dbReference type="Proteomes" id="UP001062846"/>
    </source>
</evidence>
<organism evidence="1 2">
    <name type="scientific">Rhododendron molle</name>
    <name type="common">Chinese azalea</name>
    <name type="synonym">Azalea mollis</name>
    <dbReference type="NCBI Taxonomy" id="49168"/>
    <lineage>
        <taxon>Eukaryota</taxon>
        <taxon>Viridiplantae</taxon>
        <taxon>Streptophyta</taxon>
        <taxon>Embryophyta</taxon>
        <taxon>Tracheophyta</taxon>
        <taxon>Spermatophyta</taxon>
        <taxon>Magnoliopsida</taxon>
        <taxon>eudicotyledons</taxon>
        <taxon>Gunneridae</taxon>
        <taxon>Pentapetalae</taxon>
        <taxon>asterids</taxon>
        <taxon>Ericales</taxon>
        <taxon>Ericaceae</taxon>
        <taxon>Ericoideae</taxon>
        <taxon>Rhodoreae</taxon>
        <taxon>Rhododendron</taxon>
    </lineage>
</organism>
<keyword evidence="2" id="KW-1185">Reference proteome</keyword>
<proteinExistence type="predicted"/>
<reference evidence="1" key="1">
    <citation type="submission" date="2022-02" db="EMBL/GenBank/DDBJ databases">
        <title>Plant Genome Project.</title>
        <authorList>
            <person name="Zhang R.-G."/>
        </authorList>
    </citation>
    <scope>NUCLEOTIDE SEQUENCE</scope>
    <source>
        <strain evidence="1">AT1</strain>
    </source>
</reference>
<sequence length="635" mass="69810">MVWKFRTTKPFSHPFLSSSSSTTLLFSASVLLVFISCITTTTTTTEAAISLPKNVTIPAVIVFGDSIVDQGNNNNIETLVKCNFPPYGKDFMGGKPTGRFSNGKTPADMIAEELGIKELIPAYLDPNLQDKDLPTGVSFASGATGFDPQTPVIVSVISLDEQMKMFKEYIGRLKGMVGEERTNFILTNSVYLVIAGSDDLANTYFTIGIRKLQYDVNSYTDLMELHALGAKRIGLFGAAPIGCLPSQRTLGGGILVRHCAENYNQAAQMFNAKVLVALRSLKSSLNDAKARLVYVDIYNPLLDLIQNHEKYGFAVADKGCCGTGNIEAEVTQRLSNPKEAASKSVGLQSHEDLAKKLQEEMERNRKSSSGFRSDGSSGRRMKEVACPTCTVHLQVQVPSSGSETIECGVCQHPFLSVISLDEQMKMFKEYIGRLKGMVGEERTNFILTNSVYLVIAGSDDLANTYFTIGIRKLQYDVNSYTNLMELHELGAKRIGLFGAAPIGCLPSQRTLGGGILVRHCAENYNQAAQMFNAKVLVALRSLKSSLIDAKARLVYVDIYNPLLDLIQNHEKYGFAVANKGCCGTGNIEVSILCNKFSETCLDRSVYLFWDSYHPTERGYKIITDRVLPKYLKDLV</sequence>
<gene>
    <name evidence="1" type="ORF">RHMOL_Rhmol06G0026700</name>
</gene>